<dbReference type="AlphaFoldDB" id="A0A7S3DCK5"/>
<feature type="compositionally biased region" description="Basic and acidic residues" evidence="1">
    <location>
        <begin position="128"/>
        <end position="153"/>
    </location>
</feature>
<feature type="region of interest" description="Disordered" evidence="1">
    <location>
        <begin position="128"/>
        <end position="159"/>
    </location>
</feature>
<evidence type="ECO:0000256" key="1">
    <source>
        <dbReference type="SAM" id="MobiDB-lite"/>
    </source>
</evidence>
<proteinExistence type="predicted"/>
<gene>
    <name evidence="2" type="ORF">PBIL07802_LOCUS15469</name>
</gene>
<evidence type="ECO:0000313" key="2">
    <source>
        <dbReference type="EMBL" id="CAE0253235.1"/>
    </source>
</evidence>
<feature type="compositionally biased region" description="Basic and acidic residues" evidence="1">
    <location>
        <begin position="53"/>
        <end position="63"/>
    </location>
</feature>
<feature type="region of interest" description="Disordered" evidence="1">
    <location>
        <begin position="47"/>
        <end position="76"/>
    </location>
</feature>
<reference evidence="2" key="1">
    <citation type="submission" date="2021-01" db="EMBL/GenBank/DDBJ databases">
        <authorList>
            <person name="Corre E."/>
            <person name="Pelletier E."/>
            <person name="Niang G."/>
            <person name="Scheremetjew M."/>
            <person name="Finn R."/>
            <person name="Kale V."/>
            <person name="Holt S."/>
            <person name="Cochrane G."/>
            <person name="Meng A."/>
            <person name="Brown T."/>
            <person name="Cohen L."/>
        </authorList>
    </citation>
    <scope>NUCLEOTIDE SEQUENCE</scope>
    <source>
        <strain evidence="2">NIES-2562</strain>
    </source>
</reference>
<accession>A0A7S3DCK5</accession>
<sequence>MRCRTTCSCALIRQEYKLTGSPYSPLYALPYSTSQRDEEVIVVDSQSEEEDVKADIRPPHDEQICWPRPPSHEASERENGLIADELVLVKSNLKFSEKKVAVTEKERDCALRKIYYLEQQVKTLNDSLDEKGKQLEEHQREKREGKNGRHRDSAGSFVE</sequence>
<name>A0A7S3DCK5_9EUKA</name>
<dbReference type="EMBL" id="HBIB01023572">
    <property type="protein sequence ID" value="CAE0253235.1"/>
    <property type="molecule type" value="Transcribed_RNA"/>
</dbReference>
<organism evidence="2">
    <name type="scientific">Palpitomonas bilix</name>
    <dbReference type="NCBI Taxonomy" id="652834"/>
    <lineage>
        <taxon>Eukaryota</taxon>
        <taxon>Eukaryota incertae sedis</taxon>
    </lineage>
</organism>
<protein>
    <submittedName>
        <fullName evidence="2">Uncharacterized protein</fullName>
    </submittedName>
</protein>